<protein>
    <recommendedName>
        <fullName evidence="8">O-fucosyltransferase family protein</fullName>
    </recommendedName>
</protein>
<dbReference type="GO" id="GO:0005783">
    <property type="term" value="C:endoplasmic reticulum"/>
    <property type="evidence" value="ECO:0007669"/>
    <property type="project" value="UniProtKB-SubCell"/>
</dbReference>
<dbReference type="Gene3D" id="3.40.50.11350">
    <property type="match status" value="1"/>
</dbReference>
<proteinExistence type="predicted"/>
<dbReference type="PANTHER" id="PTHR13398:SF0">
    <property type="entry name" value="GDP-FUCOSE PROTEIN O-FUCOSYLTRANSFERASE 2"/>
    <property type="match status" value="1"/>
</dbReference>
<dbReference type="CDD" id="cd11296">
    <property type="entry name" value="O-FucT_like"/>
    <property type="match status" value="1"/>
</dbReference>
<keyword evidence="5" id="KW-0732">Signal</keyword>
<dbReference type="EMBL" id="JAEHOE010000025">
    <property type="protein sequence ID" value="KAG2495247.1"/>
    <property type="molecule type" value="Genomic_DNA"/>
</dbReference>
<evidence type="ECO:0000256" key="2">
    <source>
        <dbReference type="ARBA" id="ARBA00023253"/>
    </source>
</evidence>
<keyword evidence="1" id="KW-0808">Transferase</keyword>
<name>A0A835Y502_9CHLO</name>
<evidence type="ECO:0000313" key="7">
    <source>
        <dbReference type="Proteomes" id="UP000612055"/>
    </source>
</evidence>
<gene>
    <name evidence="6" type="ORF">HYH03_006520</name>
</gene>
<dbReference type="PANTHER" id="PTHR13398">
    <property type="entry name" value="GDP-FUCOSE PROTEIN O-FUCOSYLTRANSFERASE 2"/>
    <property type="match status" value="1"/>
</dbReference>
<dbReference type="AlphaFoldDB" id="A0A835Y502"/>
<evidence type="ECO:0000256" key="5">
    <source>
        <dbReference type="SAM" id="SignalP"/>
    </source>
</evidence>
<evidence type="ECO:0000256" key="1">
    <source>
        <dbReference type="ARBA" id="ARBA00022679"/>
    </source>
</evidence>
<dbReference type="InterPro" id="IPR045130">
    <property type="entry name" value="OFUT2-like"/>
</dbReference>
<dbReference type="GO" id="GO:0006004">
    <property type="term" value="P:fucose metabolic process"/>
    <property type="evidence" value="ECO:0007669"/>
    <property type="project" value="UniProtKB-KW"/>
</dbReference>
<feature type="compositionally biased region" description="Basic residues" evidence="4">
    <location>
        <begin position="419"/>
        <end position="433"/>
    </location>
</feature>
<feature type="signal peptide" evidence="5">
    <location>
        <begin position="1"/>
        <end position="19"/>
    </location>
</feature>
<evidence type="ECO:0000256" key="4">
    <source>
        <dbReference type="SAM" id="MobiDB-lite"/>
    </source>
</evidence>
<comment type="caution">
    <text evidence="6">The sequence shown here is derived from an EMBL/GenBank/DDBJ whole genome shotgun (WGS) entry which is preliminary data.</text>
</comment>
<organism evidence="6 7">
    <name type="scientific">Edaphochlamys debaryana</name>
    <dbReference type="NCBI Taxonomy" id="47281"/>
    <lineage>
        <taxon>Eukaryota</taxon>
        <taxon>Viridiplantae</taxon>
        <taxon>Chlorophyta</taxon>
        <taxon>core chlorophytes</taxon>
        <taxon>Chlorophyceae</taxon>
        <taxon>CS clade</taxon>
        <taxon>Chlamydomonadales</taxon>
        <taxon>Chlamydomonadales incertae sedis</taxon>
        <taxon>Edaphochlamys</taxon>
    </lineage>
</organism>
<dbReference type="GO" id="GO:0046922">
    <property type="term" value="F:peptide-O-fucosyltransferase activity"/>
    <property type="evidence" value="ECO:0007669"/>
    <property type="project" value="InterPro"/>
</dbReference>
<accession>A0A835Y502</accession>
<evidence type="ECO:0008006" key="8">
    <source>
        <dbReference type="Google" id="ProtNLM"/>
    </source>
</evidence>
<keyword evidence="7" id="KW-1185">Reference proteome</keyword>
<feature type="chain" id="PRO_5032903779" description="O-fucosyltransferase family protein" evidence="5">
    <location>
        <begin position="20"/>
        <end position="433"/>
    </location>
</feature>
<dbReference type="Proteomes" id="UP000612055">
    <property type="component" value="Unassembled WGS sequence"/>
</dbReference>
<feature type="region of interest" description="Disordered" evidence="4">
    <location>
        <begin position="402"/>
        <end position="433"/>
    </location>
</feature>
<evidence type="ECO:0000256" key="3">
    <source>
        <dbReference type="ARBA" id="ARBA00023277"/>
    </source>
</evidence>
<evidence type="ECO:0000313" key="6">
    <source>
        <dbReference type="EMBL" id="KAG2495247.1"/>
    </source>
</evidence>
<reference evidence="6" key="1">
    <citation type="journal article" date="2020" name="bioRxiv">
        <title>Comparative genomics of Chlamydomonas.</title>
        <authorList>
            <person name="Craig R.J."/>
            <person name="Hasan A.R."/>
            <person name="Ness R.W."/>
            <person name="Keightley P.D."/>
        </authorList>
    </citation>
    <scope>NUCLEOTIDE SEQUENCE</scope>
    <source>
        <strain evidence="6">CCAP 11/70</strain>
    </source>
</reference>
<sequence length="433" mass="48929">MYPALAPLLFTMWLVACSALREAGARSIGISAPVALPPASAKRIPILDGGFIYPLLPFGPGNQLMGLREALVLGRVFNRTVIIHQILPLHYDDEKAEGGRGSTRPLDFDMLYDFDHLSRYQSVVTQEELMARGWNGHLDFVGHVGTRFFEEYNLNRFRLLNVSWDKKTRFHDFDEFDCTPEDVVRVAERLTPHKYAAFALYQTAVGDTGAACFRLKETGRLCHDVYLQVLLSMVRSPYILNVVRRFREQSLGGANAPYVAVHVRPYEDICMEVWKKEPYNDTRATEICKNGNLYRVFVQQTLEHMRKWKVDIKASKLFVMAHPVLRPVITKLYKQADLHPVFYNMPDLEDVVGFRSLSLLGMVEEEIATQADYFLGSHVSSMTATVLQDRFASGKSYKSTATFLGTLSPPGPKSPSPRKPPRKPVRKAPGKAG</sequence>
<keyword evidence="2" id="KW-0294">Fucose metabolism</keyword>
<feature type="compositionally biased region" description="Pro residues" evidence="4">
    <location>
        <begin position="409"/>
        <end position="418"/>
    </location>
</feature>
<dbReference type="OrthoDB" id="527642at2759"/>
<keyword evidence="3" id="KW-0119">Carbohydrate metabolism</keyword>